<comment type="caution">
    <text evidence="5">The sequence shown here is derived from an EMBL/GenBank/DDBJ whole genome shotgun (WGS) entry which is preliminary data.</text>
</comment>
<dbReference type="SUPFAM" id="SSF53850">
    <property type="entry name" value="Periplasmic binding protein-like II"/>
    <property type="match status" value="1"/>
</dbReference>
<evidence type="ECO:0000256" key="3">
    <source>
        <dbReference type="SAM" id="SignalP"/>
    </source>
</evidence>
<dbReference type="Proteomes" id="UP000278823">
    <property type="component" value="Unassembled WGS sequence"/>
</dbReference>
<dbReference type="Gene3D" id="3.40.190.10">
    <property type="entry name" value="Periplasmic binding protein-like II"/>
    <property type="match status" value="2"/>
</dbReference>
<dbReference type="OrthoDB" id="9791339at2"/>
<gene>
    <name evidence="5" type="ORF">EFQ99_19575</name>
</gene>
<keyword evidence="6" id="KW-1185">Reference proteome</keyword>
<dbReference type="PANTHER" id="PTHR35936">
    <property type="entry name" value="MEMBRANE-BOUND LYTIC MUREIN TRANSGLYCOSYLASE F"/>
    <property type="match status" value="1"/>
</dbReference>
<dbReference type="EMBL" id="RJTH01000006">
    <property type="protein sequence ID" value="RUM24146.1"/>
    <property type="molecule type" value="Genomic_DNA"/>
</dbReference>
<keyword evidence="2 3" id="KW-0732">Signal</keyword>
<dbReference type="AlphaFoldDB" id="A0A3S0QU33"/>
<evidence type="ECO:0000256" key="1">
    <source>
        <dbReference type="ARBA" id="ARBA00004418"/>
    </source>
</evidence>
<feature type="chain" id="PRO_5018707014" evidence="3">
    <location>
        <begin position="26"/>
        <end position="277"/>
    </location>
</feature>
<protein>
    <submittedName>
        <fullName evidence="5">Amino acid ABC transporter substrate-binding protein</fullName>
    </submittedName>
</protein>
<organism evidence="5 6">
    <name type="scientific">Rhizobium vallis</name>
    <dbReference type="NCBI Taxonomy" id="634290"/>
    <lineage>
        <taxon>Bacteria</taxon>
        <taxon>Pseudomonadati</taxon>
        <taxon>Pseudomonadota</taxon>
        <taxon>Alphaproteobacteria</taxon>
        <taxon>Hyphomicrobiales</taxon>
        <taxon>Rhizobiaceae</taxon>
        <taxon>Rhizobium/Agrobacterium group</taxon>
        <taxon>Rhizobium</taxon>
    </lineage>
</organism>
<name>A0A3S0QU33_9HYPH</name>
<proteinExistence type="predicted"/>
<dbReference type="SMART" id="SM00062">
    <property type="entry name" value="PBPb"/>
    <property type="match status" value="1"/>
</dbReference>
<evidence type="ECO:0000259" key="4">
    <source>
        <dbReference type="SMART" id="SM00062"/>
    </source>
</evidence>
<evidence type="ECO:0000256" key="2">
    <source>
        <dbReference type="ARBA" id="ARBA00022729"/>
    </source>
</evidence>
<dbReference type="GO" id="GO:0042597">
    <property type="term" value="C:periplasmic space"/>
    <property type="evidence" value="ECO:0007669"/>
    <property type="project" value="UniProtKB-SubCell"/>
</dbReference>
<feature type="signal peptide" evidence="3">
    <location>
        <begin position="1"/>
        <end position="25"/>
    </location>
</feature>
<comment type="subcellular location">
    <subcellularLocation>
        <location evidence="1">Periplasm</location>
    </subcellularLocation>
</comment>
<evidence type="ECO:0000313" key="5">
    <source>
        <dbReference type="EMBL" id="RUM24146.1"/>
    </source>
</evidence>
<feature type="domain" description="Solute-binding protein family 3/N-terminal" evidence="4">
    <location>
        <begin position="42"/>
        <end position="271"/>
    </location>
</feature>
<dbReference type="Pfam" id="PF00497">
    <property type="entry name" value="SBP_bac_3"/>
    <property type="match status" value="1"/>
</dbReference>
<accession>A0A3S0QU33</accession>
<sequence length="277" mass="29813">MKASGMFKGIVLGLLFAASAGYANAQSQEGSGYWQDIQKSGVLRCGAAVAPPHVIRDPQTGEYSGTFVDLCKKFASDALGVKAEIVDTTWDNIVAGLQANRWDLSMALNQNPKRAMAIAFSQPVVEYQVSGLYDKANPKFSQPPKSITDVDVAGVTIILMSGTSIDGTLSPQIKNATILRLPDIDATRLALSSRRGDILFDDSDSNALFSATGKDRWVTLNPEPAISKQGIAFGLRRSASYSDIQSLNFFIQEKSAIGEIDRIAKGYIDKLAGDIKQ</sequence>
<evidence type="ECO:0000313" key="6">
    <source>
        <dbReference type="Proteomes" id="UP000278823"/>
    </source>
</evidence>
<reference evidence="6" key="1">
    <citation type="submission" date="2018-11" db="EMBL/GenBank/DDBJ databases">
        <title>Rhizobium chutanense sp. nov., isolated from root nodules of Phaseolus vulgaris in China.</title>
        <authorList>
            <person name="Huo Y."/>
        </authorList>
    </citation>
    <scope>NUCLEOTIDE SEQUENCE [LARGE SCALE GENOMIC DNA]</scope>
    <source>
        <strain evidence="6">CCBAU 65647</strain>
    </source>
</reference>
<dbReference type="InterPro" id="IPR001638">
    <property type="entry name" value="Solute-binding_3/MltF_N"/>
</dbReference>
<dbReference type="PANTHER" id="PTHR35936:SF17">
    <property type="entry name" value="ARGININE-BINDING EXTRACELLULAR PROTEIN ARTP"/>
    <property type="match status" value="1"/>
</dbReference>